<dbReference type="InterPro" id="IPR013324">
    <property type="entry name" value="RNA_pol_sigma_r3/r4-like"/>
</dbReference>
<proteinExistence type="inferred from homology"/>
<feature type="domain" description="RNA polymerase sigma-70 region 2" evidence="6">
    <location>
        <begin position="26"/>
        <end position="90"/>
    </location>
</feature>
<accession>A0A7W9SMC5</accession>
<keyword evidence="9" id="KW-1185">Reference proteome</keyword>
<keyword evidence="4" id="KW-0238">DNA-binding</keyword>
<evidence type="ECO:0000256" key="4">
    <source>
        <dbReference type="ARBA" id="ARBA00023125"/>
    </source>
</evidence>
<evidence type="ECO:0000259" key="7">
    <source>
        <dbReference type="Pfam" id="PF08281"/>
    </source>
</evidence>
<dbReference type="Proteomes" id="UP000520814">
    <property type="component" value="Unassembled WGS sequence"/>
</dbReference>
<protein>
    <submittedName>
        <fullName evidence="8">RNA polymerase sigma-70 factor (ECF subfamily)</fullName>
    </submittedName>
</protein>
<dbReference type="PANTHER" id="PTHR43133">
    <property type="entry name" value="RNA POLYMERASE ECF-TYPE SIGMA FACTO"/>
    <property type="match status" value="1"/>
</dbReference>
<name>A0A7W9SMC5_ARMRO</name>
<keyword evidence="5" id="KW-0804">Transcription</keyword>
<evidence type="ECO:0000256" key="3">
    <source>
        <dbReference type="ARBA" id="ARBA00023082"/>
    </source>
</evidence>
<keyword evidence="3" id="KW-0731">Sigma factor</keyword>
<dbReference type="EMBL" id="JACHGW010000001">
    <property type="protein sequence ID" value="MBB6048478.1"/>
    <property type="molecule type" value="Genomic_DNA"/>
</dbReference>
<evidence type="ECO:0000256" key="2">
    <source>
        <dbReference type="ARBA" id="ARBA00023015"/>
    </source>
</evidence>
<comment type="caution">
    <text evidence="8">The sequence shown here is derived from an EMBL/GenBank/DDBJ whole genome shotgun (WGS) entry which is preliminary data.</text>
</comment>
<reference evidence="8 9" key="1">
    <citation type="submission" date="2020-08" db="EMBL/GenBank/DDBJ databases">
        <title>Genomic Encyclopedia of Type Strains, Phase IV (KMG-IV): sequencing the most valuable type-strain genomes for metagenomic binning, comparative biology and taxonomic classification.</title>
        <authorList>
            <person name="Goeker M."/>
        </authorList>
    </citation>
    <scope>NUCLEOTIDE SEQUENCE [LARGE SCALE GENOMIC DNA]</scope>
    <source>
        <strain evidence="8 9">DSM 23562</strain>
    </source>
</reference>
<dbReference type="GO" id="GO:0003677">
    <property type="term" value="F:DNA binding"/>
    <property type="evidence" value="ECO:0007669"/>
    <property type="project" value="UniProtKB-KW"/>
</dbReference>
<dbReference type="InterPro" id="IPR036388">
    <property type="entry name" value="WH-like_DNA-bd_sf"/>
</dbReference>
<dbReference type="CDD" id="cd06171">
    <property type="entry name" value="Sigma70_r4"/>
    <property type="match status" value="1"/>
</dbReference>
<dbReference type="Pfam" id="PF08281">
    <property type="entry name" value="Sigma70_r4_2"/>
    <property type="match status" value="1"/>
</dbReference>
<dbReference type="SUPFAM" id="SSF88946">
    <property type="entry name" value="Sigma2 domain of RNA polymerase sigma factors"/>
    <property type="match status" value="1"/>
</dbReference>
<dbReference type="PANTHER" id="PTHR43133:SF8">
    <property type="entry name" value="RNA POLYMERASE SIGMA FACTOR HI_1459-RELATED"/>
    <property type="match status" value="1"/>
</dbReference>
<keyword evidence="2" id="KW-0805">Transcription regulation</keyword>
<evidence type="ECO:0000256" key="5">
    <source>
        <dbReference type="ARBA" id="ARBA00023163"/>
    </source>
</evidence>
<feature type="domain" description="RNA polymerase sigma factor 70 region 4 type 2" evidence="7">
    <location>
        <begin position="122"/>
        <end position="173"/>
    </location>
</feature>
<organism evidence="8 9">
    <name type="scientific">Armatimonas rosea</name>
    <dbReference type="NCBI Taxonomy" id="685828"/>
    <lineage>
        <taxon>Bacteria</taxon>
        <taxon>Bacillati</taxon>
        <taxon>Armatimonadota</taxon>
        <taxon>Armatimonadia</taxon>
        <taxon>Armatimonadales</taxon>
        <taxon>Armatimonadaceae</taxon>
        <taxon>Armatimonas</taxon>
    </lineage>
</organism>
<evidence type="ECO:0000256" key="1">
    <source>
        <dbReference type="ARBA" id="ARBA00010641"/>
    </source>
</evidence>
<dbReference type="NCBIfam" id="TIGR02937">
    <property type="entry name" value="sigma70-ECF"/>
    <property type="match status" value="1"/>
</dbReference>
<dbReference type="AlphaFoldDB" id="A0A7W9SMC5"/>
<dbReference type="InterPro" id="IPR007627">
    <property type="entry name" value="RNA_pol_sigma70_r2"/>
</dbReference>
<dbReference type="InterPro" id="IPR014284">
    <property type="entry name" value="RNA_pol_sigma-70_dom"/>
</dbReference>
<comment type="similarity">
    <text evidence="1">Belongs to the sigma-70 factor family. ECF subfamily.</text>
</comment>
<dbReference type="Gene3D" id="1.10.1740.10">
    <property type="match status" value="1"/>
</dbReference>
<evidence type="ECO:0000259" key="6">
    <source>
        <dbReference type="Pfam" id="PF04542"/>
    </source>
</evidence>
<evidence type="ECO:0000313" key="9">
    <source>
        <dbReference type="Proteomes" id="UP000520814"/>
    </source>
</evidence>
<dbReference type="GO" id="GO:0016987">
    <property type="term" value="F:sigma factor activity"/>
    <property type="evidence" value="ECO:0007669"/>
    <property type="project" value="UniProtKB-KW"/>
</dbReference>
<dbReference type="Pfam" id="PF04542">
    <property type="entry name" value="Sigma70_r2"/>
    <property type="match status" value="1"/>
</dbReference>
<gene>
    <name evidence="8" type="ORF">HNQ39_000240</name>
</gene>
<dbReference type="SUPFAM" id="SSF88659">
    <property type="entry name" value="Sigma3 and sigma4 domains of RNA polymerase sigma factors"/>
    <property type="match status" value="1"/>
</dbReference>
<dbReference type="InterPro" id="IPR013249">
    <property type="entry name" value="RNA_pol_sigma70_r4_t2"/>
</dbReference>
<dbReference type="GO" id="GO:0006352">
    <property type="term" value="P:DNA-templated transcription initiation"/>
    <property type="evidence" value="ECO:0007669"/>
    <property type="project" value="InterPro"/>
</dbReference>
<sequence length="188" mass="21422">MRRPTGDDDSLLQRAVRGETACFTELMRRHRPWVYRLLTALTADPDAAEDLAQEVFTRLHRHAHRYRGRGQFVAYLKQLALNVGRSYLRRIPGVTLVAWDEQTAPLEGDLLDAILTQQVQAEVRASVEALPPDQREAMLLHYFAGWTIPEIAARAQCPEGTVKSRLFHAVRKIRAALTPTTLKEEQEQ</sequence>
<dbReference type="RefSeq" id="WP_184192101.1">
    <property type="nucleotide sequence ID" value="NZ_JACHGW010000001.1"/>
</dbReference>
<dbReference type="Gene3D" id="1.10.10.10">
    <property type="entry name" value="Winged helix-like DNA-binding domain superfamily/Winged helix DNA-binding domain"/>
    <property type="match status" value="1"/>
</dbReference>
<evidence type="ECO:0000313" key="8">
    <source>
        <dbReference type="EMBL" id="MBB6048478.1"/>
    </source>
</evidence>
<dbReference type="InterPro" id="IPR039425">
    <property type="entry name" value="RNA_pol_sigma-70-like"/>
</dbReference>
<dbReference type="InterPro" id="IPR013325">
    <property type="entry name" value="RNA_pol_sigma_r2"/>
</dbReference>